<evidence type="ECO:0000256" key="13">
    <source>
        <dbReference type="SAM" id="Phobius"/>
    </source>
</evidence>
<keyword evidence="6 13" id="KW-0812">Transmembrane</keyword>
<protein>
    <recommendedName>
        <fullName evidence="4">cysteine synthase</fullName>
        <ecNumber evidence="4">2.5.1.47</ecNumber>
    </recommendedName>
    <alternativeName>
        <fullName evidence="12">Cysteine synthase-like protein</fullName>
    </alternativeName>
</protein>
<dbReference type="InterPro" id="IPR036052">
    <property type="entry name" value="TrpB-like_PALP_sf"/>
</dbReference>
<name>J5SPL1_TRIAS</name>
<organism evidence="15 16">
    <name type="scientific">Trichosporon asahii var. asahii (strain ATCC 90039 / CBS 2479 / JCM 2466 / KCTC 7840 / NBRC 103889/ NCYC 2677 / UAMH 7654)</name>
    <name type="common">Yeast</name>
    <dbReference type="NCBI Taxonomy" id="1186058"/>
    <lineage>
        <taxon>Eukaryota</taxon>
        <taxon>Fungi</taxon>
        <taxon>Dikarya</taxon>
        <taxon>Basidiomycota</taxon>
        <taxon>Agaricomycotina</taxon>
        <taxon>Tremellomycetes</taxon>
        <taxon>Trichosporonales</taxon>
        <taxon>Trichosporonaceae</taxon>
        <taxon>Trichosporon</taxon>
    </lineage>
</organism>
<sequence length="489" mass="53227">MEALQVGLSIARSKLSERLQHWHDKLSAKLPRRLTRDLLLGLVLGIALSLTSTRVAMLIQNWRQRRAKQRAIQRMPPRPIQVRSDEIVAGVPGLIGNTPLVRIGSLSNALGVEILGKCEFLNPGGSVKDRVALKMIEDAEARGLLRPHTGSVLFEGTVGSTGISLATVGKAKGYGAHICMPSDVASDKVDVLERLGAEVERVPPVSIVDQNQFVNLAKRRAHEFGGTDLDTHGTPGVLVSSQATDEDVHGPDSRLHRHNVDSKPRGFFADQFENESNFQAHYKGTGPEIARQTGGHVDAFVSGAGTGGTLAGTGRYLKKECPNVKVVLADPEGSGLFNKVKYGVMYAPQESEGTKRRYQVDTVVEGIGINRITRNFMAGEGIVDDAFRVTDEEAVAMSRYLVEHDGLFLGSSSACNLVAAVRLAKTMPKGSRIVTILCDSGARHQTKFWSDKYLKDHDIKIDPSIIDRLLAEKPRRRSSAAKKTLTVNH</sequence>
<evidence type="ECO:0000256" key="2">
    <source>
        <dbReference type="ARBA" id="ARBA00004572"/>
    </source>
</evidence>
<keyword evidence="7" id="KW-1000">Mitochondrion outer membrane</keyword>
<evidence type="ECO:0000313" key="15">
    <source>
        <dbReference type="EMBL" id="EJT46816.1"/>
    </source>
</evidence>
<comment type="subcellular location">
    <subcellularLocation>
        <location evidence="2">Mitochondrion outer membrane</location>
        <topology evidence="2">Single-pass membrane protein</topology>
    </subcellularLocation>
</comment>
<dbReference type="GO" id="GO:0005741">
    <property type="term" value="C:mitochondrial outer membrane"/>
    <property type="evidence" value="ECO:0007669"/>
    <property type="project" value="UniProtKB-SubCell"/>
</dbReference>
<dbReference type="GeneID" id="25988007"/>
<dbReference type="FunFam" id="3.40.50.1100:FF:000096">
    <property type="entry name" value="Related to cysteine synthase"/>
    <property type="match status" value="1"/>
</dbReference>
<reference evidence="15 16" key="1">
    <citation type="journal article" date="2012" name="Eukaryot. Cell">
        <title>Draft genome sequence of CBS 2479, the standard type strain of Trichosporon asahii.</title>
        <authorList>
            <person name="Yang R.Y."/>
            <person name="Li H.T."/>
            <person name="Zhu H."/>
            <person name="Zhou G.P."/>
            <person name="Wang M."/>
            <person name="Wang L."/>
        </authorList>
    </citation>
    <scope>NUCLEOTIDE SEQUENCE [LARGE SCALE GENOMIC DNA]</scope>
    <source>
        <strain evidence="16">ATCC 90039 / CBS 2479 / JCM 2466 / KCTC 7840 / NCYC 2677 / UAMH 7654</strain>
    </source>
</reference>
<dbReference type="PANTHER" id="PTHR10314">
    <property type="entry name" value="CYSTATHIONINE BETA-SYNTHASE"/>
    <property type="match status" value="1"/>
</dbReference>
<comment type="catalytic activity">
    <reaction evidence="11">
        <text>O-acetyl-L-serine + hydrogen sulfide = L-cysteine + acetate</text>
        <dbReference type="Rhea" id="RHEA:14829"/>
        <dbReference type="ChEBI" id="CHEBI:29919"/>
        <dbReference type="ChEBI" id="CHEBI:30089"/>
        <dbReference type="ChEBI" id="CHEBI:35235"/>
        <dbReference type="ChEBI" id="CHEBI:58340"/>
        <dbReference type="EC" id="2.5.1.47"/>
    </reaction>
</comment>
<dbReference type="InterPro" id="IPR050214">
    <property type="entry name" value="Cys_Synth/Cystath_Beta-Synth"/>
</dbReference>
<dbReference type="InterPro" id="IPR001926">
    <property type="entry name" value="TrpB-like_PALP"/>
</dbReference>
<dbReference type="Gene3D" id="3.40.50.1100">
    <property type="match status" value="2"/>
</dbReference>
<evidence type="ECO:0000313" key="16">
    <source>
        <dbReference type="Proteomes" id="UP000002748"/>
    </source>
</evidence>
<evidence type="ECO:0000256" key="10">
    <source>
        <dbReference type="ARBA" id="ARBA00023136"/>
    </source>
</evidence>
<evidence type="ECO:0000256" key="4">
    <source>
        <dbReference type="ARBA" id="ARBA00012681"/>
    </source>
</evidence>
<keyword evidence="10 13" id="KW-0472">Membrane</keyword>
<dbReference type="PROSITE" id="PS00901">
    <property type="entry name" value="CYS_SYNTHASE"/>
    <property type="match status" value="1"/>
</dbReference>
<evidence type="ECO:0000256" key="7">
    <source>
        <dbReference type="ARBA" id="ARBA00022787"/>
    </source>
</evidence>
<dbReference type="OrthoDB" id="10259545at2759"/>
<comment type="cofactor">
    <cofactor evidence="1">
        <name>pyridoxal 5'-phosphate</name>
        <dbReference type="ChEBI" id="CHEBI:597326"/>
    </cofactor>
</comment>
<accession>J5SPL1</accession>
<keyword evidence="9" id="KW-0496">Mitochondrion</keyword>
<comment type="similarity">
    <text evidence="3">Belongs to the cysteine synthase/cystathionine beta-synthase family.</text>
</comment>
<dbReference type="Proteomes" id="UP000002748">
    <property type="component" value="Unassembled WGS sequence"/>
</dbReference>
<dbReference type="RefSeq" id="XP_014178335.1">
    <property type="nucleotide sequence ID" value="XM_014322860.1"/>
</dbReference>
<evidence type="ECO:0000256" key="9">
    <source>
        <dbReference type="ARBA" id="ARBA00023128"/>
    </source>
</evidence>
<evidence type="ECO:0000256" key="1">
    <source>
        <dbReference type="ARBA" id="ARBA00001933"/>
    </source>
</evidence>
<feature type="transmembrane region" description="Helical" evidence="13">
    <location>
        <begin position="38"/>
        <end position="59"/>
    </location>
</feature>
<evidence type="ECO:0000256" key="6">
    <source>
        <dbReference type="ARBA" id="ARBA00022692"/>
    </source>
</evidence>
<evidence type="ECO:0000256" key="12">
    <source>
        <dbReference type="ARBA" id="ARBA00078545"/>
    </source>
</evidence>
<gene>
    <name evidence="15" type="ORF">A1Q1_04494</name>
</gene>
<dbReference type="AlphaFoldDB" id="J5SPL1"/>
<dbReference type="KEGG" id="tasa:A1Q1_04494"/>
<evidence type="ECO:0000256" key="8">
    <source>
        <dbReference type="ARBA" id="ARBA00022989"/>
    </source>
</evidence>
<dbReference type="HOGENOM" id="CLU_021018_1_0_1"/>
<proteinExistence type="inferred from homology"/>
<dbReference type="SUPFAM" id="SSF53686">
    <property type="entry name" value="Tryptophan synthase beta subunit-like PLP-dependent enzymes"/>
    <property type="match status" value="1"/>
</dbReference>
<dbReference type="Pfam" id="PF00291">
    <property type="entry name" value="PALP"/>
    <property type="match status" value="1"/>
</dbReference>
<dbReference type="GO" id="GO:0006535">
    <property type="term" value="P:cysteine biosynthetic process from serine"/>
    <property type="evidence" value="ECO:0007669"/>
    <property type="project" value="InterPro"/>
</dbReference>
<dbReference type="GO" id="GO:0004124">
    <property type="term" value="F:cysteine synthase activity"/>
    <property type="evidence" value="ECO:0007669"/>
    <property type="project" value="UniProtKB-EC"/>
</dbReference>
<feature type="domain" description="Tryptophan synthase beta chain-like PALP" evidence="14">
    <location>
        <begin position="93"/>
        <end position="439"/>
    </location>
</feature>
<dbReference type="VEuPathDB" id="FungiDB:A1Q1_04494"/>
<dbReference type="EC" id="2.5.1.47" evidence="4"/>
<dbReference type="InterPro" id="IPR001216">
    <property type="entry name" value="P-phosphate_BS"/>
</dbReference>
<evidence type="ECO:0000256" key="11">
    <source>
        <dbReference type="ARBA" id="ARBA00047931"/>
    </source>
</evidence>
<dbReference type="EMBL" id="ALBS01000276">
    <property type="protein sequence ID" value="EJT46816.1"/>
    <property type="molecule type" value="Genomic_DNA"/>
</dbReference>
<keyword evidence="5" id="KW-0808">Transferase</keyword>
<evidence type="ECO:0000259" key="14">
    <source>
        <dbReference type="Pfam" id="PF00291"/>
    </source>
</evidence>
<dbReference type="CDD" id="cd01561">
    <property type="entry name" value="CBS_like"/>
    <property type="match status" value="1"/>
</dbReference>
<evidence type="ECO:0000256" key="5">
    <source>
        <dbReference type="ARBA" id="ARBA00022679"/>
    </source>
</evidence>
<evidence type="ECO:0000256" key="3">
    <source>
        <dbReference type="ARBA" id="ARBA00007103"/>
    </source>
</evidence>
<keyword evidence="8 13" id="KW-1133">Transmembrane helix</keyword>
<comment type="caution">
    <text evidence="15">The sequence shown here is derived from an EMBL/GenBank/DDBJ whole genome shotgun (WGS) entry which is preliminary data.</text>
</comment>